<feature type="compositionally biased region" description="Basic and acidic residues" evidence="1">
    <location>
        <begin position="120"/>
        <end position="132"/>
    </location>
</feature>
<dbReference type="EMBL" id="HBIX01010514">
    <property type="protein sequence ID" value="CAE0715201.1"/>
    <property type="molecule type" value="Transcribed_RNA"/>
</dbReference>
<feature type="region of interest" description="Disordered" evidence="1">
    <location>
        <begin position="63"/>
        <end position="132"/>
    </location>
</feature>
<feature type="compositionally biased region" description="Polar residues" evidence="1">
    <location>
        <begin position="332"/>
        <end position="342"/>
    </location>
</feature>
<name>A0A7S4EIL2_9STRA</name>
<protein>
    <submittedName>
        <fullName evidence="2">Uncharacterized protein</fullName>
    </submittedName>
</protein>
<sequence length="342" mass="38804">MSPPSNENQNDRNENSNSSWFASWFEGSDVRNDIHEQLNDFDERKKRYEEDLQERQRFLYQSPFSSFFPPASDNSDINSSSNNSNNGWEECFGSGHDHRRRHSNSRTHEYSDDNTNSGTSDRDRNNNNHNDNIDEIHREIQNMFETAFAGSGILSPEENDNSNSKLGGWNRSGRMPFTTSSSSTSVVSNSNGSSYRMQQDSRTGARIDVQLPRKSSSNSGSGNSSTIDDITLEVLKERPCVIQWGNNKGNNDEGDKPSARRQRQHQQLNKQMVELGDAIDCSKLSASISEARNTLTVEAPIRRRDDRSRNGEEGESLSLARMQRRQQQQQQSPRSIPVSKTD</sequence>
<organism evidence="2">
    <name type="scientific">Pseudo-nitzschia australis</name>
    <dbReference type="NCBI Taxonomy" id="44445"/>
    <lineage>
        <taxon>Eukaryota</taxon>
        <taxon>Sar</taxon>
        <taxon>Stramenopiles</taxon>
        <taxon>Ochrophyta</taxon>
        <taxon>Bacillariophyta</taxon>
        <taxon>Bacillariophyceae</taxon>
        <taxon>Bacillariophycidae</taxon>
        <taxon>Bacillariales</taxon>
        <taxon>Bacillariaceae</taxon>
        <taxon>Pseudo-nitzschia</taxon>
    </lineage>
</organism>
<feature type="compositionally biased region" description="Basic and acidic residues" evidence="1">
    <location>
        <begin position="300"/>
        <end position="312"/>
    </location>
</feature>
<accession>A0A7S4EIL2</accession>
<evidence type="ECO:0000313" key="2">
    <source>
        <dbReference type="EMBL" id="CAE0715201.1"/>
    </source>
</evidence>
<feature type="region of interest" description="Disordered" evidence="1">
    <location>
        <begin position="243"/>
        <end position="267"/>
    </location>
</feature>
<feature type="region of interest" description="Disordered" evidence="1">
    <location>
        <begin position="299"/>
        <end position="342"/>
    </location>
</feature>
<feature type="region of interest" description="Disordered" evidence="1">
    <location>
        <begin position="152"/>
        <end position="229"/>
    </location>
</feature>
<feature type="compositionally biased region" description="Low complexity" evidence="1">
    <location>
        <begin position="215"/>
        <end position="225"/>
    </location>
</feature>
<feature type="compositionally biased region" description="Low complexity" evidence="1">
    <location>
        <begin position="178"/>
        <end position="194"/>
    </location>
</feature>
<feature type="compositionally biased region" description="Low complexity" evidence="1">
    <location>
        <begin position="63"/>
        <end position="86"/>
    </location>
</feature>
<reference evidence="2" key="1">
    <citation type="submission" date="2021-01" db="EMBL/GenBank/DDBJ databases">
        <authorList>
            <person name="Corre E."/>
            <person name="Pelletier E."/>
            <person name="Niang G."/>
            <person name="Scheremetjew M."/>
            <person name="Finn R."/>
            <person name="Kale V."/>
            <person name="Holt S."/>
            <person name="Cochrane G."/>
            <person name="Meng A."/>
            <person name="Brown T."/>
            <person name="Cohen L."/>
        </authorList>
    </citation>
    <scope>NUCLEOTIDE SEQUENCE</scope>
    <source>
        <strain evidence="2">10249 10 AB</strain>
    </source>
</reference>
<evidence type="ECO:0000256" key="1">
    <source>
        <dbReference type="SAM" id="MobiDB-lite"/>
    </source>
</evidence>
<gene>
    <name evidence="2" type="ORF">PAUS00366_LOCUS7953</name>
</gene>
<dbReference type="AlphaFoldDB" id="A0A7S4EIL2"/>
<proteinExistence type="predicted"/>